<feature type="domain" description="X8" evidence="3">
    <location>
        <begin position="256"/>
        <end position="342"/>
    </location>
</feature>
<keyword evidence="5" id="KW-1185">Reference proteome</keyword>
<protein>
    <submittedName>
        <fullName evidence="4">Leucine-rich repeat extensin-like protein 5</fullName>
    </submittedName>
</protein>
<name>A0ABQ4XSQ1_9ASTR</name>
<feature type="compositionally biased region" description="Low complexity" evidence="2">
    <location>
        <begin position="131"/>
        <end position="196"/>
    </location>
</feature>
<reference evidence="4" key="2">
    <citation type="submission" date="2022-01" db="EMBL/GenBank/DDBJ databases">
        <authorList>
            <person name="Yamashiro T."/>
            <person name="Shiraishi A."/>
            <person name="Satake H."/>
            <person name="Nakayama K."/>
        </authorList>
    </citation>
    <scope>NUCLEOTIDE SEQUENCE</scope>
</reference>
<dbReference type="InterPro" id="IPR012946">
    <property type="entry name" value="X8"/>
</dbReference>
<accession>A0ABQ4XSQ1</accession>
<dbReference type="EMBL" id="BQNB010009788">
    <property type="protein sequence ID" value="GJS68409.1"/>
    <property type="molecule type" value="Genomic_DNA"/>
</dbReference>
<evidence type="ECO:0000256" key="2">
    <source>
        <dbReference type="SAM" id="MobiDB-lite"/>
    </source>
</evidence>
<evidence type="ECO:0000259" key="3">
    <source>
        <dbReference type="SMART" id="SM00768"/>
    </source>
</evidence>
<dbReference type="Gene3D" id="1.20.58.1040">
    <property type="match status" value="1"/>
</dbReference>
<sequence>MLRWWCREVLAKYVHTSATTDARLRGESSAFPLTSARKYQVVNHLEGDVPLPPVDPLTPVLPEAYCALPPGVSPPSTTNQPPQGSGPGSGSGFPDVGSYTPSPPVSSSSGLSPPSTTTLSPPGLGSGSPVGGSYTPSPSPPASSSSSYPTPPASSSSSYPTPPASSSSSYPTYPTPPSSYSTPYTPPSSTTSGPPAIYEPGPSVDPPYVYEPSPPTLSYPSPTGFIPAPPLFEPPVVYPPPMGPPPPAHSGSESALWCVAKPSVPDPIIQEAMNYACGSGADCESLQPNGECFQPDTLFAHASYAFNSYWQRTKVAGGNCEFGGSAMLVMMGAISSTTNGAFFLHD</sequence>
<feature type="compositionally biased region" description="Low complexity" evidence="2">
    <location>
        <begin position="92"/>
        <end position="123"/>
    </location>
</feature>
<dbReference type="Pfam" id="PF07983">
    <property type="entry name" value="X8"/>
    <property type="match status" value="1"/>
</dbReference>
<reference evidence="4" key="1">
    <citation type="journal article" date="2022" name="Int. J. Mol. Sci.">
        <title>Draft Genome of Tanacetum Coccineum: Genomic Comparison of Closely Related Tanacetum-Family Plants.</title>
        <authorList>
            <person name="Yamashiro T."/>
            <person name="Shiraishi A."/>
            <person name="Nakayama K."/>
            <person name="Satake H."/>
        </authorList>
    </citation>
    <scope>NUCLEOTIDE SEQUENCE</scope>
</reference>
<comment type="caution">
    <text evidence="4">The sequence shown here is derived from an EMBL/GenBank/DDBJ whole genome shotgun (WGS) entry which is preliminary data.</text>
</comment>
<dbReference type="PRINTS" id="PR01217">
    <property type="entry name" value="PRICHEXTENSN"/>
</dbReference>
<evidence type="ECO:0000313" key="4">
    <source>
        <dbReference type="EMBL" id="GJS68409.1"/>
    </source>
</evidence>
<dbReference type="Proteomes" id="UP001151760">
    <property type="component" value="Unassembled WGS sequence"/>
</dbReference>
<evidence type="ECO:0000313" key="5">
    <source>
        <dbReference type="Proteomes" id="UP001151760"/>
    </source>
</evidence>
<keyword evidence="1" id="KW-0732">Signal</keyword>
<organism evidence="4 5">
    <name type="scientific">Tanacetum coccineum</name>
    <dbReference type="NCBI Taxonomy" id="301880"/>
    <lineage>
        <taxon>Eukaryota</taxon>
        <taxon>Viridiplantae</taxon>
        <taxon>Streptophyta</taxon>
        <taxon>Embryophyta</taxon>
        <taxon>Tracheophyta</taxon>
        <taxon>Spermatophyta</taxon>
        <taxon>Magnoliopsida</taxon>
        <taxon>eudicotyledons</taxon>
        <taxon>Gunneridae</taxon>
        <taxon>Pentapetalae</taxon>
        <taxon>asterids</taxon>
        <taxon>campanulids</taxon>
        <taxon>Asterales</taxon>
        <taxon>Asteraceae</taxon>
        <taxon>Asteroideae</taxon>
        <taxon>Anthemideae</taxon>
        <taxon>Anthemidinae</taxon>
        <taxon>Tanacetum</taxon>
    </lineage>
</organism>
<dbReference type="PANTHER" id="PTHR31044">
    <property type="entry name" value="BETA-1,3 GLUCANASE"/>
    <property type="match status" value="1"/>
</dbReference>
<dbReference type="SMART" id="SM00768">
    <property type="entry name" value="X8"/>
    <property type="match status" value="1"/>
</dbReference>
<proteinExistence type="predicted"/>
<dbReference type="PANTHER" id="PTHR31044:SF28">
    <property type="entry name" value="CARBOHYDRATE-BINDING X8 DOMAIN SUPERFAMILY PROTEIN"/>
    <property type="match status" value="1"/>
</dbReference>
<evidence type="ECO:0000256" key="1">
    <source>
        <dbReference type="ARBA" id="ARBA00022729"/>
    </source>
</evidence>
<gene>
    <name evidence="4" type="ORF">Tco_0682974</name>
</gene>
<feature type="region of interest" description="Disordered" evidence="2">
    <location>
        <begin position="68"/>
        <end position="209"/>
    </location>
</feature>
<dbReference type="InterPro" id="IPR044788">
    <property type="entry name" value="X8_dom_prot"/>
</dbReference>